<evidence type="ECO:0000256" key="2">
    <source>
        <dbReference type="ARBA" id="ARBA00023134"/>
    </source>
</evidence>
<evidence type="ECO:0000256" key="1">
    <source>
        <dbReference type="ARBA" id="ARBA00022741"/>
    </source>
</evidence>
<dbReference type="OrthoDB" id="9778554at2"/>
<organism evidence="5 6">
    <name type="scientific">Marinicauda algicola</name>
    <dbReference type="NCBI Taxonomy" id="2029849"/>
    <lineage>
        <taxon>Bacteria</taxon>
        <taxon>Pseudomonadati</taxon>
        <taxon>Pseudomonadota</taxon>
        <taxon>Alphaproteobacteria</taxon>
        <taxon>Maricaulales</taxon>
        <taxon>Maricaulaceae</taxon>
        <taxon>Marinicauda</taxon>
    </lineage>
</organism>
<evidence type="ECO:0000256" key="3">
    <source>
        <dbReference type="SAM" id="MobiDB-lite"/>
    </source>
</evidence>
<keyword evidence="6" id="KW-1185">Reference proteome</keyword>
<dbReference type="Pfam" id="PF00448">
    <property type="entry name" value="SRP54"/>
    <property type="match status" value="1"/>
</dbReference>
<dbReference type="EMBL" id="SRXW01000003">
    <property type="protein sequence ID" value="TGY88087.1"/>
    <property type="molecule type" value="Genomic_DNA"/>
</dbReference>
<name>A0A4S2GY37_9PROT</name>
<keyword evidence="1" id="KW-0547">Nucleotide-binding</keyword>
<accession>A0A4S2GY37</accession>
<reference evidence="5 6" key="1">
    <citation type="journal article" date="2017" name="Int. J. Syst. Evol. Microbiol.">
        <title>Marinicauda algicola sp. nov., isolated from a marine red alga Rhodosorus marinus.</title>
        <authorList>
            <person name="Jeong S.E."/>
            <person name="Jeon S.H."/>
            <person name="Chun B.H."/>
            <person name="Kim D.W."/>
            <person name="Jeon C.O."/>
        </authorList>
    </citation>
    <scope>NUCLEOTIDE SEQUENCE [LARGE SCALE GENOMIC DNA]</scope>
    <source>
        <strain evidence="5 6">JCM 31718</strain>
    </source>
</reference>
<feature type="domain" description="SRP54-type proteins GTP-binding" evidence="4">
    <location>
        <begin position="133"/>
        <end position="319"/>
    </location>
</feature>
<evidence type="ECO:0000313" key="6">
    <source>
        <dbReference type="Proteomes" id="UP000308054"/>
    </source>
</evidence>
<dbReference type="InterPro" id="IPR027417">
    <property type="entry name" value="P-loop_NTPase"/>
</dbReference>
<dbReference type="RefSeq" id="WP_135995932.1">
    <property type="nucleotide sequence ID" value="NZ_CP071057.1"/>
</dbReference>
<evidence type="ECO:0000313" key="5">
    <source>
        <dbReference type="EMBL" id="TGY88087.1"/>
    </source>
</evidence>
<evidence type="ECO:0000259" key="4">
    <source>
        <dbReference type="SMART" id="SM00962"/>
    </source>
</evidence>
<sequence length="331" mass="33670">MRLRTFTGRTLSDAMAAVRREMGPDAVIIATGDAPGGGVEVRAAAERASVTSSPETAEAAMKRRDAERAKARGDSAGGATRIARALSWHAIPEKAAEALMDAALTLEDGEATATLARAIDARYAVHPIETRPQRPLLFAGGPGAGKSSALAKVCARMVAAGEAPVVIGADEGAGAGEQLAAYAAALKVRLETVQGGRELALVMDDLPPGPVLIDAPAVNPYELDELQGLADLAAAADAEMIAVIEAGLAPGDAEDAAALLASVGTGRAIVTKLDIARRLGGLVGVGEAGLAYAHISASPYIGSGLAPATALRIARALLDDFAIDWYEDDLP</sequence>
<feature type="region of interest" description="Disordered" evidence="3">
    <location>
        <begin position="47"/>
        <end position="76"/>
    </location>
</feature>
<dbReference type="InterPro" id="IPR000897">
    <property type="entry name" value="SRP54_GTPase_dom"/>
</dbReference>
<keyword evidence="5" id="KW-0966">Cell projection</keyword>
<dbReference type="GO" id="GO:0005525">
    <property type="term" value="F:GTP binding"/>
    <property type="evidence" value="ECO:0007669"/>
    <property type="project" value="UniProtKB-KW"/>
</dbReference>
<protein>
    <submittedName>
        <fullName evidence="5">Flagellar biosynthesis-like protein (FlhF)</fullName>
    </submittedName>
</protein>
<keyword evidence="5" id="KW-0282">Flagellum</keyword>
<keyword evidence="5" id="KW-0969">Cilium</keyword>
<proteinExistence type="predicted"/>
<gene>
    <name evidence="5" type="ORF">E5163_09600</name>
</gene>
<keyword evidence="2" id="KW-0342">GTP-binding</keyword>
<feature type="compositionally biased region" description="Basic and acidic residues" evidence="3">
    <location>
        <begin position="60"/>
        <end position="73"/>
    </location>
</feature>
<dbReference type="Proteomes" id="UP000308054">
    <property type="component" value="Unassembled WGS sequence"/>
</dbReference>
<dbReference type="SUPFAM" id="SSF52540">
    <property type="entry name" value="P-loop containing nucleoside triphosphate hydrolases"/>
    <property type="match status" value="1"/>
</dbReference>
<dbReference type="AlphaFoldDB" id="A0A4S2GY37"/>
<dbReference type="GO" id="GO:0006614">
    <property type="term" value="P:SRP-dependent cotranslational protein targeting to membrane"/>
    <property type="evidence" value="ECO:0007669"/>
    <property type="project" value="InterPro"/>
</dbReference>
<dbReference type="SMART" id="SM00962">
    <property type="entry name" value="SRP54"/>
    <property type="match status" value="1"/>
</dbReference>
<comment type="caution">
    <text evidence="5">The sequence shown here is derived from an EMBL/GenBank/DDBJ whole genome shotgun (WGS) entry which is preliminary data.</text>
</comment>
<dbReference type="Gene3D" id="3.40.50.300">
    <property type="entry name" value="P-loop containing nucleotide triphosphate hydrolases"/>
    <property type="match status" value="1"/>
</dbReference>